<organism evidence="3 4">
    <name type="scientific">Ilex paraguariensis</name>
    <name type="common">yerba mate</name>
    <dbReference type="NCBI Taxonomy" id="185542"/>
    <lineage>
        <taxon>Eukaryota</taxon>
        <taxon>Viridiplantae</taxon>
        <taxon>Streptophyta</taxon>
        <taxon>Embryophyta</taxon>
        <taxon>Tracheophyta</taxon>
        <taxon>Spermatophyta</taxon>
        <taxon>Magnoliopsida</taxon>
        <taxon>eudicotyledons</taxon>
        <taxon>Gunneridae</taxon>
        <taxon>Pentapetalae</taxon>
        <taxon>asterids</taxon>
        <taxon>campanulids</taxon>
        <taxon>Aquifoliales</taxon>
        <taxon>Aquifoliaceae</taxon>
        <taxon>Ilex</taxon>
    </lineage>
</organism>
<evidence type="ECO:0000256" key="1">
    <source>
        <dbReference type="SAM" id="MobiDB-lite"/>
    </source>
</evidence>
<dbReference type="EMBL" id="CAUOFW020001059">
    <property type="protein sequence ID" value="CAK9140601.1"/>
    <property type="molecule type" value="Genomic_DNA"/>
</dbReference>
<feature type="compositionally biased region" description="Polar residues" evidence="1">
    <location>
        <begin position="145"/>
        <end position="155"/>
    </location>
</feature>
<keyword evidence="4" id="KW-1185">Reference proteome</keyword>
<proteinExistence type="predicted"/>
<feature type="compositionally biased region" description="Polar residues" evidence="1">
    <location>
        <begin position="215"/>
        <end position="229"/>
    </location>
</feature>
<feature type="region of interest" description="Disordered" evidence="1">
    <location>
        <begin position="42"/>
        <end position="245"/>
    </location>
</feature>
<gene>
    <name evidence="3" type="ORF">ILEXP_LOCUS8112</name>
</gene>
<dbReference type="Gene3D" id="3.90.810.10">
    <property type="entry name" value="CRIB domain"/>
    <property type="match status" value="1"/>
</dbReference>
<sequence>MSTKMKGLLKGLRYISQIFDDDKEPEMQIGFPTDVKHVAHIGWDGPSVDNSPSWMQEFKSPGGFQSAPLGAPTDSKENPEIKWVSEDSSSRRGTTRTPNSPARDKPELPKSSRRHSSTDNSLATTESPRRESSTKSRQSRRNQSKDTNLPNTQDATGLGPDSPTRSLPDIPKKSRRKKSKESNSGGSSRSSRSKGATSSTYTSPFSDPGPETGMTIRSKNNEIRQSSSLKPLEEQQDKESRGGVS</sequence>
<evidence type="ECO:0000259" key="2">
    <source>
        <dbReference type="PROSITE" id="PS50108"/>
    </source>
</evidence>
<dbReference type="CDD" id="cd00132">
    <property type="entry name" value="CRIB"/>
    <property type="match status" value="1"/>
</dbReference>
<evidence type="ECO:0000313" key="4">
    <source>
        <dbReference type="Proteomes" id="UP001642360"/>
    </source>
</evidence>
<dbReference type="InterPro" id="IPR000095">
    <property type="entry name" value="CRIB_dom"/>
</dbReference>
<feature type="compositionally biased region" description="Basic and acidic residues" evidence="1">
    <location>
        <begin position="74"/>
        <end position="90"/>
    </location>
</feature>
<dbReference type="AlphaFoldDB" id="A0ABC8R6H1"/>
<feature type="compositionally biased region" description="Low complexity" evidence="1">
    <location>
        <begin position="182"/>
        <end position="199"/>
    </location>
</feature>
<dbReference type="SMART" id="SM00285">
    <property type="entry name" value="PBD"/>
    <property type="match status" value="1"/>
</dbReference>
<feature type="compositionally biased region" description="Basic and acidic residues" evidence="1">
    <location>
        <begin position="231"/>
        <end position="245"/>
    </location>
</feature>
<dbReference type="PROSITE" id="PS50108">
    <property type="entry name" value="CRIB"/>
    <property type="match status" value="1"/>
</dbReference>
<evidence type="ECO:0000313" key="3">
    <source>
        <dbReference type="EMBL" id="CAK9140601.1"/>
    </source>
</evidence>
<feature type="domain" description="CRIB" evidence="2">
    <location>
        <begin position="29"/>
        <end position="42"/>
    </location>
</feature>
<comment type="caution">
    <text evidence="3">The sequence shown here is derived from an EMBL/GenBank/DDBJ whole genome shotgun (WGS) entry which is preliminary data.</text>
</comment>
<dbReference type="PANTHER" id="PTHR46325:SF39">
    <property type="entry name" value="CRIB DOMAIN-CONTAINING PROTEIN RIC8"/>
    <property type="match status" value="1"/>
</dbReference>
<protein>
    <recommendedName>
        <fullName evidence="2">CRIB domain-containing protein</fullName>
    </recommendedName>
</protein>
<dbReference type="FunFam" id="3.90.810.10:FF:000029">
    <property type="entry name" value="Elongation factor Ts, mitochondrial"/>
    <property type="match status" value="1"/>
</dbReference>
<dbReference type="InterPro" id="IPR036936">
    <property type="entry name" value="CRIB_dom_sf"/>
</dbReference>
<name>A0ABC8R6H1_9AQUA</name>
<dbReference type="PANTHER" id="PTHR46325">
    <property type="entry name" value="CRIB DOMAIN-CONTAINING PROTEIN RIC8"/>
    <property type="match status" value="1"/>
</dbReference>
<accession>A0ABC8R6H1</accession>
<dbReference type="Proteomes" id="UP001642360">
    <property type="component" value="Unassembled WGS sequence"/>
</dbReference>
<feature type="compositionally biased region" description="Polar residues" evidence="1">
    <location>
        <begin position="91"/>
        <end position="100"/>
    </location>
</feature>
<reference evidence="3 4" key="1">
    <citation type="submission" date="2024-02" db="EMBL/GenBank/DDBJ databases">
        <authorList>
            <person name="Vignale AGUSTIN F."/>
            <person name="Sosa J E."/>
            <person name="Modenutti C."/>
        </authorList>
    </citation>
    <scope>NUCLEOTIDE SEQUENCE [LARGE SCALE GENOMIC DNA]</scope>
</reference>
<dbReference type="Pfam" id="PF00786">
    <property type="entry name" value="PBD"/>
    <property type="match status" value="1"/>
</dbReference>